<evidence type="ECO:0000313" key="2">
    <source>
        <dbReference type="Proteomes" id="UP000681340"/>
    </source>
</evidence>
<comment type="caution">
    <text evidence="1">The sequence shown here is derived from an EMBL/GenBank/DDBJ whole genome shotgun (WGS) entry which is preliminary data.</text>
</comment>
<evidence type="ECO:0000313" key="1">
    <source>
        <dbReference type="EMBL" id="GIM65039.1"/>
    </source>
</evidence>
<dbReference type="Gene3D" id="3.30.1330.30">
    <property type="match status" value="1"/>
</dbReference>
<reference evidence="1" key="1">
    <citation type="submission" date="2021-03" db="EMBL/GenBank/DDBJ databases">
        <title>Whole genome shotgun sequence of Actinoplanes auranticolor NBRC 12245.</title>
        <authorList>
            <person name="Komaki H."/>
            <person name="Tamura T."/>
        </authorList>
    </citation>
    <scope>NUCLEOTIDE SEQUENCE</scope>
    <source>
        <strain evidence="1">NBRC 12245</strain>
    </source>
</reference>
<dbReference type="RefSeq" id="WP_212987513.1">
    <property type="nucleotide sequence ID" value="NZ_BAABEA010000044.1"/>
</dbReference>
<dbReference type="Pfam" id="PF18844">
    <property type="entry name" value="baeRF_family2"/>
    <property type="match status" value="1"/>
</dbReference>
<dbReference type="SUPFAM" id="SSF53137">
    <property type="entry name" value="Translational machinery components"/>
    <property type="match status" value="1"/>
</dbReference>
<organism evidence="1 2">
    <name type="scientific">Actinoplanes auranticolor</name>
    <dbReference type="NCBI Taxonomy" id="47988"/>
    <lineage>
        <taxon>Bacteria</taxon>
        <taxon>Bacillati</taxon>
        <taxon>Actinomycetota</taxon>
        <taxon>Actinomycetes</taxon>
        <taxon>Micromonosporales</taxon>
        <taxon>Micromonosporaceae</taxon>
        <taxon>Actinoplanes</taxon>
    </lineage>
</organism>
<evidence type="ECO:0008006" key="3">
    <source>
        <dbReference type="Google" id="ProtNLM"/>
    </source>
</evidence>
<dbReference type="AlphaFoldDB" id="A0A919S4T7"/>
<accession>A0A919S4T7</accession>
<protein>
    <recommendedName>
        <fullName evidence="3">Peptide subunit release factor 1 (ERF1)</fullName>
    </recommendedName>
</protein>
<dbReference type="EMBL" id="BOQL01000015">
    <property type="protein sequence ID" value="GIM65039.1"/>
    <property type="molecule type" value="Genomic_DNA"/>
</dbReference>
<gene>
    <name evidence="1" type="ORF">Aau02nite_14270</name>
</gene>
<dbReference type="Proteomes" id="UP000681340">
    <property type="component" value="Unassembled WGS sequence"/>
</dbReference>
<dbReference type="InterPro" id="IPR029064">
    <property type="entry name" value="Ribosomal_eL30-like_sf"/>
</dbReference>
<dbReference type="Gene3D" id="3.30.420.60">
    <property type="entry name" value="eRF1 domain 2"/>
    <property type="match status" value="1"/>
</dbReference>
<name>A0A919S4T7_9ACTN</name>
<dbReference type="InterPro" id="IPR040701">
    <property type="entry name" value="Bact_RF_family2"/>
</dbReference>
<keyword evidence="2" id="KW-1185">Reference proteome</keyword>
<proteinExistence type="predicted"/>
<sequence length="370" mass="39583">MSIVTNRPAPVRQPGPHLFDAEGPFVSVYLTTRGALPDAAEQVALRWRNLRRRLAGQGAPETALAAVDPLTDGAHRDGDSLTVIAHAGGVLYRAHLPRPPREDIAVLSDLPHLTPLLATMQRLVPHVVVVTDRLGAELIVVQPDDADRRVSVEGEDLHVTRSAPGGWSQRRFQQRAENRWDANAREVADALTRLVDAHQPGLVVISGDVRAVQFLRDQLPVRVSDLVSEVQGDYGDLEEALRRAQDLVAAEADAETGEALRALAREQGQGNLATTGADVTLQALGRGQADTVLLDPTRTAGRRAFFDPATAGAALRSDHLIARGVPEPRSAALEDVVVRAALSTGAAVRIVPADTPALAVDGVAALLRYR</sequence>
<dbReference type="InterPro" id="IPR042226">
    <property type="entry name" value="eFR1_2_sf"/>
</dbReference>